<feature type="compositionally biased region" description="Low complexity" evidence="1">
    <location>
        <begin position="1"/>
        <end position="25"/>
    </location>
</feature>
<protein>
    <submittedName>
        <fullName evidence="2">Uncharacterized protein</fullName>
    </submittedName>
</protein>
<name>A0A6C1TYJ1_9CORY</name>
<dbReference type="EMBL" id="RXIR01000014">
    <property type="protein sequence ID" value="TVS28199.1"/>
    <property type="molecule type" value="Genomic_DNA"/>
</dbReference>
<feature type="region of interest" description="Disordered" evidence="1">
    <location>
        <begin position="1"/>
        <end position="32"/>
    </location>
</feature>
<proteinExistence type="predicted"/>
<comment type="caution">
    <text evidence="2">The sequence shown here is derived from an EMBL/GenBank/DDBJ whole genome shotgun (WGS) entry which is preliminary data.</text>
</comment>
<sequence>MTDLLSSTTSSDGSSDGSSGCSDGSSDGGMDDLELLSSLESSFMAGSSLNVEAVGLLGLPSLGLAGLLAALGSEVGSAIGADGGFQFGSVDGGSSKGLTVESAVTGSASNLFSDVPVAEDWNVIGN</sequence>
<organism evidence="2 3">
    <name type="scientific">Corynebacterium sanguinis</name>
    <dbReference type="NCBI Taxonomy" id="2594913"/>
    <lineage>
        <taxon>Bacteria</taxon>
        <taxon>Bacillati</taxon>
        <taxon>Actinomycetota</taxon>
        <taxon>Actinomycetes</taxon>
        <taxon>Mycobacteriales</taxon>
        <taxon>Corynebacteriaceae</taxon>
        <taxon>Corynebacterium</taxon>
    </lineage>
</organism>
<gene>
    <name evidence="2" type="ORF">EKI59_07640</name>
</gene>
<evidence type="ECO:0000313" key="3">
    <source>
        <dbReference type="Proteomes" id="UP000336646"/>
    </source>
</evidence>
<accession>A0A6C1TYJ1</accession>
<dbReference type="Proteomes" id="UP000336646">
    <property type="component" value="Unassembled WGS sequence"/>
</dbReference>
<evidence type="ECO:0000313" key="2">
    <source>
        <dbReference type="EMBL" id="TVS28199.1"/>
    </source>
</evidence>
<reference evidence="2 3" key="1">
    <citation type="submission" date="2018-12" db="EMBL/GenBank/DDBJ databases">
        <title>Corynebacterium sanguinis sp. nov., a clinically-associated and environmental corynebacterium.</title>
        <authorList>
            <person name="Gonzales-Siles L."/>
            <person name="Jaen-Luchoro D."/>
            <person name="Cardew S."/>
            <person name="Inganas E."/>
            <person name="Ohlen M."/>
            <person name="Jensie-Markopolous S."/>
            <person name="Pinyeiro-Iglesias B."/>
            <person name="Molin K."/>
            <person name="Skovbjerg S."/>
            <person name="Svensson-Stadler L."/>
            <person name="Funke G."/>
            <person name="Moore E.R.B."/>
        </authorList>
    </citation>
    <scope>NUCLEOTIDE SEQUENCE [LARGE SCALE GENOMIC DNA]</scope>
    <source>
        <strain evidence="2 3">58734</strain>
    </source>
</reference>
<dbReference type="AlphaFoldDB" id="A0A6C1TYJ1"/>
<evidence type="ECO:0000256" key="1">
    <source>
        <dbReference type="SAM" id="MobiDB-lite"/>
    </source>
</evidence>